<feature type="transmembrane region" description="Helical" evidence="1">
    <location>
        <begin position="118"/>
        <end position="141"/>
    </location>
</feature>
<dbReference type="EMBL" id="APHR01000077">
    <property type="protein sequence ID" value="EMR12016.1"/>
    <property type="molecule type" value="Genomic_DNA"/>
</dbReference>
<keyword evidence="1" id="KW-1133">Transmembrane helix</keyword>
<evidence type="ECO:0000313" key="3">
    <source>
        <dbReference type="Proteomes" id="UP000012019"/>
    </source>
</evidence>
<protein>
    <recommendedName>
        <fullName evidence="4">Transmembrane protein</fullName>
    </recommendedName>
</protein>
<sequence length="167" mass="18982">MAHLPEPTEQQRSQARTPHDIFVINLIGNHMLLFAGIATLGQSYMKYLLIVPALSALSLLVIFYKSSTMRREDNEFAYIHWQIARRWSKFLSWMLVLMVAGFAFGWVGHTYLGMMREAVYAIVGGVSILPTLVTVFVLIVIESDALHHARVGTLPRWAKVKYFGVED</sequence>
<comment type="caution">
    <text evidence="2">The sequence shown here is derived from an EMBL/GenBank/DDBJ whole genome shotgun (WGS) entry which is preliminary data.</text>
</comment>
<evidence type="ECO:0000313" key="2">
    <source>
        <dbReference type="EMBL" id="EMR12016.1"/>
    </source>
</evidence>
<dbReference type="RefSeq" id="WP_009727441.1">
    <property type="nucleotide sequence ID" value="NZ_APHR01000077.1"/>
</dbReference>
<dbReference type="OrthoDB" id="5767596at2"/>
<name>M7NXT8_9GAMM</name>
<keyword evidence="3" id="KW-1185">Reference proteome</keyword>
<feature type="transmembrane region" description="Helical" evidence="1">
    <location>
        <begin position="47"/>
        <end position="64"/>
    </location>
</feature>
<proteinExistence type="predicted"/>
<reference evidence="2 3" key="1">
    <citation type="journal article" date="2013" name="Genome Announc.">
        <title>Draft Genome Sequence of Methylophaga lonarensis MPLT, a Haloalkaliphilic (Non-Methane-Utilizing) Methylotroph.</title>
        <authorList>
            <person name="Shetty S.A."/>
            <person name="Marathe N.P."/>
            <person name="Munot H."/>
            <person name="Antony C.P."/>
            <person name="Dhotre D.P."/>
            <person name="Murrell J.C."/>
            <person name="Shouche Y.S."/>
        </authorList>
    </citation>
    <scope>NUCLEOTIDE SEQUENCE [LARGE SCALE GENOMIC DNA]</scope>
    <source>
        <strain evidence="2 3">MPL</strain>
    </source>
</reference>
<dbReference type="eggNOG" id="ENOG502ZBWR">
    <property type="taxonomic scope" value="Bacteria"/>
</dbReference>
<gene>
    <name evidence="2" type="ORF">MPL1_12503</name>
</gene>
<dbReference type="PATRIC" id="fig|1286106.3.peg.2497"/>
<evidence type="ECO:0000256" key="1">
    <source>
        <dbReference type="SAM" id="Phobius"/>
    </source>
</evidence>
<keyword evidence="1" id="KW-0472">Membrane</keyword>
<organism evidence="2 3">
    <name type="scientific">Methylophaga lonarensis MPL</name>
    <dbReference type="NCBI Taxonomy" id="1286106"/>
    <lineage>
        <taxon>Bacteria</taxon>
        <taxon>Pseudomonadati</taxon>
        <taxon>Pseudomonadota</taxon>
        <taxon>Gammaproteobacteria</taxon>
        <taxon>Thiotrichales</taxon>
        <taxon>Piscirickettsiaceae</taxon>
        <taxon>Methylophaga</taxon>
    </lineage>
</organism>
<dbReference type="AlphaFoldDB" id="M7NXT8"/>
<evidence type="ECO:0008006" key="4">
    <source>
        <dbReference type="Google" id="ProtNLM"/>
    </source>
</evidence>
<feature type="transmembrane region" description="Helical" evidence="1">
    <location>
        <begin position="90"/>
        <end position="112"/>
    </location>
</feature>
<accession>M7NXT8</accession>
<dbReference type="STRING" id="1286106.MPL1_12503"/>
<keyword evidence="1" id="KW-0812">Transmembrane</keyword>
<feature type="transmembrane region" description="Helical" evidence="1">
    <location>
        <begin position="21"/>
        <end position="41"/>
    </location>
</feature>
<dbReference type="Proteomes" id="UP000012019">
    <property type="component" value="Unassembled WGS sequence"/>
</dbReference>